<dbReference type="Proteomes" id="UP001229421">
    <property type="component" value="Unassembled WGS sequence"/>
</dbReference>
<keyword evidence="2" id="KW-1185">Reference proteome</keyword>
<sequence length="183" mass="20209">MLWSFNEAAILMKFESKVGDDSLFFCVEDLAVAKSILAASHASATTLASNVQATIGEEKLKLIGGTDTDYGSWYEDFSKFRTKRSRSLSFVYSSFHVLHHFIHGLKKTIEAYASHGVWEGTPQGGEAVRGVGSSSSKKRKSVQMNFIDENDDVEVLEVGNDDDDCEDDPFDVDNANDDAFYAV</sequence>
<accession>A0AAD8KZ03</accession>
<evidence type="ECO:0000313" key="1">
    <source>
        <dbReference type="EMBL" id="KAK1429761.1"/>
    </source>
</evidence>
<comment type="caution">
    <text evidence="1">The sequence shown here is derived from an EMBL/GenBank/DDBJ whole genome shotgun (WGS) entry which is preliminary data.</text>
</comment>
<proteinExistence type="predicted"/>
<protein>
    <submittedName>
        <fullName evidence="1">Uncharacterized protein</fullName>
    </submittedName>
</protein>
<name>A0AAD8KZ03_TARER</name>
<reference evidence="1" key="1">
    <citation type="journal article" date="2023" name="bioRxiv">
        <title>Improved chromosome-level genome assembly for marigold (Tagetes erecta).</title>
        <authorList>
            <person name="Jiang F."/>
            <person name="Yuan L."/>
            <person name="Wang S."/>
            <person name="Wang H."/>
            <person name="Xu D."/>
            <person name="Wang A."/>
            <person name="Fan W."/>
        </authorList>
    </citation>
    <scope>NUCLEOTIDE SEQUENCE</scope>
    <source>
        <strain evidence="1">WSJ</strain>
        <tissue evidence="1">Leaf</tissue>
    </source>
</reference>
<gene>
    <name evidence="1" type="ORF">QVD17_11979</name>
</gene>
<dbReference type="AlphaFoldDB" id="A0AAD8KZ03"/>
<dbReference type="EMBL" id="JAUHHV010000003">
    <property type="protein sequence ID" value="KAK1429761.1"/>
    <property type="molecule type" value="Genomic_DNA"/>
</dbReference>
<organism evidence="1 2">
    <name type="scientific">Tagetes erecta</name>
    <name type="common">African marigold</name>
    <dbReference type="NCBI Taxonomy" id="13708"/>
    <lineage>
        <taxon>Eukaryota</taxon>
        <taxon>Viridiplantae</taxon>
        <taxon>Streptophyta</taxon>
        <taxon>Embryophyta</taxon>
        <taxon>Tracheophyta</taxon>
        <taxon>Spermatophyta</taxon>
        <taxon>Magnoliopsida</taxon>
        <taxon>eudicotyledons</taxon>
        <taxon>Gunneridae</taxon>
        <taxon>Pentapetalae</taxon>
        <taxon>asterids</taxon>
        <taxon>campanulids</taxon>
        <taxon>Asterales</taxon>
        <taxon>Asteraceae</taxon>
        <taxon>Asteroideae</taxon>
        <taxon>Heliantheae alliance</taxon>
        <taxon>Tageteae</taxon>
        <taxon>Tagetes</taxon>
    </lineage>
</organism>
<evidence type="ECO:0000313" key="2">
    <source>
        <dbReference type="Proteomes" id="UP001229421"/>
    </source>
</evidence>